<feature type="domain" description="Helicase ATP-binding" evidence="1">
    <location>
        <begin position="1"/>
        <end position="101"/>
    </location>
</feature>
<reference evidence="2" key="1">
    <citation type="journal article" date="2014" name="Front. Microbiol.">
        <title>High frequency of phylogenetically diverse reductive dehalogenase-homologous genes in deep subseafloor sedimentary metagenomes.</title>
        <authorList>
            <person name="Kawai M."/>
            <person name="Futagami T."/>
            <person name="Toyoda A."/>
            <person name="Takaki Y."/>
            <person name="Nishi S."/>
            <person name="Hori S."/>
            <person name="Arai W."/>
            <person name="Tsubouchi T."/>
            <person name="Morono Y."/>
            <person name="Uchiyama I."/>
            <person name="Ito T."/>
            <person name="Fujiyama A."/>
            <person name="Inagaki F."/>
            <person name="Takami H."/>
        </authorList>
    </citation>
    <scope>NUCLEOTIDE SEQUENCE</scope>
    <source>
        <strain evidence="2">Expedition CK06-06</strain>
    </source>
</reference>
<dbReference type="Pfam" id="PF00270">
    <property type="entry name" value="DEAD"/>
    <property type="match status" value="1"/>
</dbReference>
<protein>
    <recommendedName>
        <fullName evidence="1">Helicase ATP-binding domain-containing protein</fullName>
    </recommendedName>
</protein>
<dbReference type="InterPro" id="IPR011545">
    <property type="entry name" value="DEAD/DEAH_box_helicase_dom"/>
</dbReference>
<dbReference type="EMBL" id="BARU01038023">
    <property type="protein sequence ID" value="GAH80052.1"/>
    <property type="molecule type" value="Genomic_DNA"/>
</dbReference>
<proteinExistence type="predicted"/>
<dbReference type="GO" id="GO:0003677">
    <property type="term" value="F:DNA binding"/>
    <property type="evidence" value="ECO:0007669"/>
    <property type="project" value="TreeGrafter"/>
</dbReference>
<dbReference type="InterPro" id="IPR014001">
    <property type="entry name" value="Helicase_ATP-bd"/>
</dbReference>
<evidence type="ECO:0000313" key="2">
    <source>
        <dbReference type="EMBL" id="GAH80052.1"/>
    </source>
</evidence>
<dbReference type="SUPFAM" id="SSF52540">
    <property type="entry name" value="P-loop containing nucleoside triphosphate hydrolases"/>
    <property type="match status" value="1"/>
</dbReference>
<name>X1IEE0_9ZZZZ</name>
<dbReference type="GO" id="GO:0005524">
    <property type="term" value="F:ATP binding"/>
    <property type="evidence" value="ECO:0007669"/>
    <property type="project" value="InterPro"/>
</dbReference>
<evidence type="ECO:0000259" key="1">
    <source>
        <dbReference type="PROSITE" id="PS51192"/>
    </source>
</evidence>
<dbReference type="PANTHER" id="PTHR47962:SF5">
    <property type="entry name" value="ATP-DEPENDENT HELICASE LHR-RELATED"/>
    <property type="match status" value="1"/>
</dbReference>
<accession>X1IEE0</accession>
<feature type="non-terminal residue" evidence="2">
    <location>
        <position position="1"/>
    </location>
</feature>
<sequence>KIKEKKPDILLTNYQMLELILTRFEDKELFPLTQRDVFKFLVLDEIHTYSGRRGADVACLIRRLKWHTGTIEKLICIGTSATIQSGEGEDAKKVMANFAQKLFGEEFKPESIIGESYENIPQRQITSFPTTVKITKGDIEKFDGSLETVLNLANKISETELEVSDKESLGKILSRNPVLSFLERSLVEVASFSDLANKYMQGERKGVDYKSAALELIAGLFVGANVTENGKTRFPLKIHTFFSQGRG</sequence>
<dbReference type="PANTHER" id="PTHR47962">
    <property type="entry name" value="ATP-DEPENDENT HELICASE LHR-RELATED-RELATED"/>
    <property type="match status" value="1"/>
</dbReference>
<dbReference type="InterPro" id="IPR052511">
    <property type="entry name" value="ATP-dep_Helicase"/>
</dbReference>
<organism evidence="2">
    <name type="scientific">marine sediment metagenome</name>
    <dbReference type="NCBI Taxonomy" id="412755"/>
    <lineage>
        <taxon>unclassified sequences</taxon>
        <taxon>metagenomes</taxon>
        <taxon>ecological metagenomes</taxon>
    </lineage>
</organism>
<dbReference type="GO" id="GO:0016887">
    <property type="term" value="F:ATP hydrolysis activity"/>
    <property type="evidence" value="ECO:0007669"/>
    <property type="project" value="TreeGrafter"/>
</dbReference>
<feature type="non-terminal residue" evidence="2">
    <location>
        <position position="247"/>
    </location>
</feature>
<dbReference type="PROSITE" id="PS51192">
    <property type="entry name" value="HELICASE_ATP_BIND_1"/>
    <property type="match status" value="1"/>
</dbReference>
<dbReference type="AlphaFoldDB" id="X1IEE0"/>
<comment type="caution">
    <text evidence="2">The sequence shown here is derived from an EMBL/GenBank/DDBJ whole genome shotgun (WGS) entry which is preliminary data.</text>
</comment>
<gene>
    <name evidence="2" type="ORF">S03H2_59153</name>
</gene>
<dbReference type="Gene3D" id="3.40.50.300">
    <property type="entry name" value="P-loop containing nucleotide triphosphate hydrolases"/>
    <property type="match status" value="1"/>
</dbReference>
<dbReference type="InterPro" id="IPR027417">
    <property type="entry name" value="P-loop_NTPase"/>
</dbReference>